<organism evidence="1 2">
    <name type="scientific">Nocardioides simplex</name>
    <name type="common">Arthrobacter simplex</name>
    <dbReference type="NCBI Taxonomy" id="2045"/>
    <lineage>
        <taxon>Bacteria</taxon>
        <taxon>Bacillati</taxon>
        <taxon>Actinomycetota</taxon>
        <taxon>Actinomycetes</taxon>
        <taxon>Propionibacteriales</taxon>
        <taxon>Nocardioidaceae</taxon>
        <taxon>Pimelobacter</taxon>
    </lineage>
</organism>
<dbReference type="Proteomes" id="UP000449906">
    <property type="component" value="Unassembled WGS sequence"/>
</dbReference>
<accession>A0A7J5E1X5</accession>
<comment type="caution">
    <text evidence="1">The sequence shown here is derived from an EMBL/GenBank/DDBJ whole genome shotgun (WGS) entry which is preliminary data.</text>
</comment>
<dbReference type="AlphaFoldDB" id="A0A7J5E1X5"/>
<proteinExistence type="predicted"/>
<evidence type="ECO:0000313" key="2">
    <source>
        <dbReference type="Proteomes" id="UP000449906"/>
    </source>
</evidence>
<name>A0A7J5E1X5_NOCSI</name>
<dbReference type="EMBL" id="WBVM01000001">
    <property type="protein sequence ID" value="KAB2812246.1"/>
    <property type="molecule type" value="Genomic_DNA"/>
</dbReference>
<sequence>MRQALTTLVFLLPPSRLKNRLLRRLGHVIPDTAVVGINLVRRVDRFELGEGSLIHHFNMFRDLRLVKMGIGCRIMLFTRSSATPATSPARRRPTTCARCGWATTPTSSASTTSTAAAA</sequence>
<evidence type="ECO:0000313" key="1">
    <source>
        <dbReference type="EMBL" id="KAB2812246.1"/>
    </source>
</evidence>
<reference evidence="1 2" key="1">
    <citation type="submission" date="2019-09" db="EMBL/GenBank/DDBJ databases">
        <title>Pimelobacter sp. isolated from Paulinella.</title>
        <authorList>
            <person name="Jeong S.E."/>
        </authorList>
    </citation>
    <scope>NUCLEOTIDE SEQUENCE [LARGE SCALE GENOMIC DNA]</scope>
    <source>
        <strain evidence="1 2">Pch-N</strain>
    </source>
</reference>
<gene>
    <name evidence="1" type="ORF">F9L07_10605</name>
</gene>
<protein>
    <submittedName>
        <fullName evidence="1">Uncharacterized protein</fullName>
    </submittedName>
</protein>
<dbReference type="RefSeq" id="WP_151579639.1">
    <property type="nucleotide sequence ID" value="NZ_WBVM01000001.1"/>
</dbReference>